<dbReference type="RefSeq" id="WP_016819281.1">
    <property type="nucleotide sequence ID" value="NZ_CP009909.1"/>
</dbReference>
<feature type="region of interest" description="Disordered" evidence="7">
    <location>
        <begin position="1"/>
        <end position="22"/>
    </location>
</feature>
<keyword evidence="5 6" id="KW-0378">Hydrolase</keyword>
<dbReference type="PRINTS" id="PR00727">
    <property type="entry name" value="LEADERPTASE"/>
</dbReference>
<dbReference type="PANTHER" id="PTHR43390:SF1">
    <property type="entry name" value="CHLOROPLAST PROCESSING PEPTIDASE"/>
    <property type="match status" value="1"/>
</dbReference>
<dbReference type="PANTHER" id="PTHR43390">
    <property type="entry name" value="SIGNAL PEPTIDASE I"/>
    <property type="match status" value="1"/>
</dbReference>
<dbReference type="GeneID" id="93350876"/>
<reference evidence="8 9" key="1">
    <citation type="submission" date="2018-06" db="EMBL/GenBank/DDBJ databases">
        <authorList>
            <consortium name="Pathogen Informatics"/>
            <person name="Doyle S."/>
        </authorList>
    </citation>
    <scope>NUCLEOTIDE SEQUENCE [LARGE SCALE GENOMIC DNA]</scope>
    <source>
        <strain evidence="8 9">NCTC10343</strain>
    </source>
</reference>
<evidence type="ECO:0000256" key="4">
    <source>
        <dbReference type="ARBA" id="ARBA00013208"/>
    </source>
</evidence>
<name>A0A0F0G8G5_PAEPO</name>
<feature type="transmembrane region" description="Helical" evidence="6">
    <location>
        <begin position="31"/>
        <end position="50"/>
    </location>
</feature>
<dbReference type="InterPro" id="IPR036286">
    <property type="entry name" value="LexA/Signal_pep-like_sf"/>
</dbReference>
<dbReference type="NCBIfam" id="TIGR02227">
    <property type="entry name" value="sigpep_I_bact"/>
    <property type="match status" value="1"/>
</dbReference>
<evidence type="ECO:0000256" key="7">
    <source>
        <dbReference type="SAM" id="MobiDB-lite"/>
    </source>
</evidence>
<dbReference type="GO" id="GO:0006465">
    <property type="term" value="P:signal peptide processing"/>
    <property type="evidence" value="ECO:0007669"/>
    <property type="project" value="InterPro"/>
</dbReference>
<dbReference type="GO" id="GO:0009003">
    <property type="term" value="F:signal peptidase activity"/>
    <property type="evidence" value="ECO:0007669"/>
    <property type="project" value="UniProtKB-EC"/>
</dbReference>
<organism evidence="8 9">
    <name type="scientific">Paenibacillus polymyxa</name>
    <name type="common">Bacillus polymyxa</name>
    <dbReference type="NCBI Taxonomy" id="1406"/>
    <lineage>
        <taxon>Bacteria</taxon>
        <taxon>Bacillati</taxon>
        <taxon>Bacillota</taxon>
        <taxon>Bacilli</taxon>
        <taxon>Bacillales</taxon>
        <taxon>Paenibacillaceae</taxon>
        <taxon>Paenibacillus</taxon>
    </lineage>
</organism>
<comment type="catalytic activity">
    <reaction evidence="1 6">
        <text>Cleavage of hydrophobic, N-terminal signal or leader sequences from secreted and periplasmic proteins.</text>
        <dbReference type="EC" id="3.4.21.89"/>
    </reaction>
</comment>
<evidence type="ECO:0000313" key="9">
    <source>
        <dbReference type="Proteomes" id="UP000254400"/>
    </source>
</evidence>
<dbReference type="EMBL" id="UGSC01000001">
    <property type="protein sequence ID" value="SUA69196.1"/>
    <property type="molecule type" value="Genomic_DNA"/>
</dbReference>
<dbReference type="Pfam" id="PF10502">
    <property type="entry name" value="Peptidase_S26"/>
    <property type="match status" value="1"/>
</dbReference>
<keyword evidence="6" id="KW-0645">Protease</keyword>
<gene>
    <name evidence="8" type="primary">sipT</name>
    <name evidence="8" type="ORF">NCTC10343_02101</name>
</gene>
<comment type="subcellular location">
    <subcellularLocation>
        <location evidence="2">Cell membrane</location>
        <topology evidence="2">Single-pass type II membrane protein</topology>
    </subcellularLocation>
    <subcellularLocation>
        <location evidence="6">Membrane</location>
        <topology evidence="6">Single-pass type II membrane protein</topology>
    </subcellularLocation>
</comment>
<evidence type="ECO:0000256" key="3">
    <source>
        <dbReference type="ARBA" id="ARBA00009370"/>
    </source>
</evidence>
<dbReference type="PROSITE" id="PS00761">
    <property type="entry name" value="SPASE_I_3"/>
    <property type="match status" value="1"/>
</dbReference>
<dbReference type="GO" id="GO:0004252">
    <property type="term" value="F:serine-type endopeptidase activity"/>
    <property type="evidence" value="ECO:0007669"/>
    <property type="project" value="InterPro"/>
</dbReference>
<evidence type="ECO:0000256" key="5">
    <source>
        <dbReference type="ARBA" id="ARBA00022801"/>
    </source>
</evidence>
<proteinExistence type="inferred from homology"/>
<dbReference type="InterPro" id="IPR019533">
    <property type="entry name" value="Peptidase_S26"/>
</dbReference>
<dbReference type="InterPro" id="IPR000223">
    <property type="entry name" value="Pept_S26A_signal_pept_1"/>
</dbReference>
<evidence type="ECO:0000313" key="8">
    <source>
        <dbReference type="EMBL" id="SUA69196.1"/>
    </source>
</evidence>
<dbReference type="Gene3D" id="2.10.109.10">
    <property type="entry name" value="Umud Fragment, subunit A"/>
    <property type="match status" value="1"/>
</dbReference>
<evidence type="ECO:0000256" key="6">
    <source>
        <dbReference type="RuleBase" id="RU362042"/>
    </source>
</evidence>
<protein>
    <recommendedName>
        <fullName evidence="4 6">Signal peptidase I</fullName>
        <ecNumber evidence="4 6">3.4.21.89</ecNumber>
    </recommendedName>
</protein>
<dbReference type="EC" id="3.4.21.89" evidence="4 6"/>
<evidence type="ECO:0000256" key="2">
    <source>
        <dbReference type="ARBA" id="ARBA00004401"/>
    </source>
</evidence>
<comment type="similarity">
    <text evidence="3 6">Belongs to the peptidase S26 family.</text>
</comment>
<dbReference type="SUPFAM" id="SSF51306">
    <property type="entry name" value="LexA/Signal peptidase"/>
    <property type="match status" value="1"/>
</dbReference>
<dbReference type="AlphaFoldDB" id="A0A0F0G8G5"/>
<dbReference type="InterPro" id="IPR019758">
    <property type="entry name" value="Pept_S26A_signal_pept_1_CS"/>
</dbReference>
<accession>A0A0F0G8G5</accession>
<sequence>MEQEVGQGAVQQPTDQDGTPKRKPKNEIFEWLKAIIIALVLVFLIRWLLFKPFIVDGPSMQPNFHTGERVIVNEILYDFRAPKPGEVIVFHVPEEKRDFIKRVIAVAGDTVKVEGDTITVNGKPIQEPYLKTSLEEAHQNGELYNKFTNFPNEKFKDGKVPEGHIFVMGDNRSNSTDSRMIGYIDLKEVVGRADVIFWPVKDMQWINH</sequence>
<keyword evidence="6" id="KW-0472">Membrane</keyword>
<keyword evidence="6" id="KW-0812">Transmembrane</keyword>
<keyword evidence="6" id="KW-1133">Transmembrane helix</keyword>
<dbReference type="GO" id="GO:0005886">
    <property type="term" value="C:plasma membrane"/>
    <property type="evidence" value="ECO:0007669"/>
    <property type="project" value="UniProtKB-SubCell"/>
</dbReference>
<dbReference type="CDD" id="cd06530">
    <property type="entry name" value="S26_SPase_I"/>
    <property type="match status" value="1"/>
</dbReference>
<dbReference type="Proteomes" id="UP000254400">
    <property type="component" value="Unassembled WGS sequence"/>
</dbReference>
<evidence type="ECO:0000256" key="1">
    <source>
        <dbReference type="ARBA" id="ARBA00000677"/>
    </source>
</evidence>